<accession>A0A0F9I480</accession>
<dbReference type="EMBL" id="LAZR01022339">
    <property type="protein sequence ID" value="KKL82197.1"/>
    <property type="molecule type" value="Genomic_DNA"/>
</dbReference>
<evidence type="ECO:0000313" key="1">
    <source>
        <dbReference type="EMBL" id="KKL82197.1"/>
    </source>
</evidence>
<gene>
    <name evidence="1" type="ORF">LCGC14_1987200</name>
</gene>
<comment type="caution">
    <text evidence="1">The sequence shown here is derived from an EMBL/GenBank/DDBJ whole genome shotgun (WGS) entry which is preliminary data.</text>
</comment>
<organism evidence="1">
    <name type="scientific">marine sediment metagenome</name>
    <dbReference type="NCBI Taxonomy" id="412755"/>
    <lineage>
        <taxon>unclassified sequences</taxon>
        <taxon>metagenomes</taxon>
        <taxon>ecological metagenomes</taxon>
    </lineage>
</organism>
<feature type="non-terminal residue" evidence="1">
    <location>
        <position position="88"/>
    </location>
</feature>
<protein>
    <submittedName>
        <fullName evidence="1">Uncharacterized protein</fullName>
    </submittedName>
</protein>
<dbReference type="AlphaFoldDB" id="A0A0F9I480"/>
<name>A0A0F9I480_9ZZZZ</name>
<reference evidence="1" key="1">
    <citation type="journal article" date="2015" name="Nature">
        <title>Complex archaea that bridge the gap between prokaryotes and eukaryotes.</title>
        <authorList>
            <person name="Spang A."/>
            <person name="Saw J.H."/>
            <person name="Jorgensen S.L."/>
            <person name="Zaremba-Niedzwiedzka K."/>
            <person name="Martijn J."/>
            <person name="Lind A.E."/>
            <person name="van Eijk R."/>
            <person name="Schleper C."/>
            <person name="Guy L."/>
            <person name="Ettema T.J."/>
        </authorList>
    </citation>
    <scope>NUCLEOTIDE SEQUENCE</scope>
</reference>
<sequence>MSKKQAKVNDTVQAILKASPKSPVFNYPASKDDNKPRAAAGHTLRGMAIALLHGGATLKDVCELTERFYTARGSFPKTPVYQRAVELV</sequence>
<proteinExistence type="predicted"/>